<evidence type="ECO:0000256" key="1">
    <source>
        <dbReference type="SAM" id="MobiDB-lite"/>
    </source>
</evidence>
<dbReference type="EMBL" id="GEBQ01000031">
    <property type="protein sequence ID" value="JAT39946.1"/>
    <property type="molecule type" value="Transcribed_RNA"/>
</dbReference>
<name>A0A1B6MVI9_9HEMI</name>
<feature type="region of interest" description="Disordered" evidence="1">
    <location>
        <begin position="119"/>
        <end position="138"/>
    </location>
</feature>
<feature type="non-terminal residue" evidence="2">
    <location>
        <position position="1"/>
    </location>
</feature>
<proteinExistence type="predicted"/>
<reference evidence="2" key="1">
    <citation type="submission" date="2015-11" db="EMBL/GenBank/DDBJ databases">
        <title>De novo transcriptome assembly of four potential Pierce s Disease insect vectors from Arizona vineyards.</title>
        <authorList>
            <person name="Tassone E.E."/>
        </authorList>
    </citation>
    <scope>NUCLEOTIDE SEQUENCE</scope>
</reference>
<sequence>PQTAKIRKPGETIEEFFLRNLNTVTVYPVIHKEMDGSNAHILPGCLAQKKRVINTPHQNEDPDKIEKAPLAVPSLQNISTPQSLHKTLSSIEVNRTKSEHFLEGRTRTKVKYKTKIFTNSSQSLKTTSPQVSQKPNIK</sequence>
<protein>
    <submittedName>
        <fullName evidence="2">Uncharacterized protein</fullName>
    </submittedName>
</protein>
<accession>A0A1B6MVI9</accession>
<evidence type="ECO:0000313" key="2">
    <source>
        <dbReference type="EMBL" id="JAT39946.1"/>
    </source>
</evidence>
<organism evidence="2">
    <name type="scientific">Graphocephala atropunctata</name>
    <dbReference type="NCBI Taxonomy" id="36148"/>
    <lineage>
        <taxon>Eukaryota</taxon>
        <taxon>Metazoa</taxon>
        <taxon>Ecdysozoa</taxon>
        <taxon>Arthropoda</taxon>
        <taxon>Hexapoda</taxon>
        <taxon>Insecta</taxon>
        <taxon>Pterygota</taxon>
        <taxon>Neoptera</taxon>
        <taxon>Paraneoptera</taxon>
        <taxon>Hemiptera</taxon>
        <taxon>Auchenorrhyncha</taxon>
        <taxon>Membracoidea</taxon>
        <taxon>Cicadellidae</taxon>
        <taxon>Cicadellinae</taxon>
        <taxon>Cicadellini</taxon>
        <taxon>Graphocephala</taxon>
    </lineage>
</organism>
<gene>
    <name evidence="2" type="ORF">g.53017</name>
</gene>
<dbReference type="AlphaFoldDB" id="A0A1B6MVI9"/>